<dbReference type="EMBL" id="JABEZV010000011">
    <property type="protein sequence ID" value="MBA0725096.1"/>
    <property type="molecule type" value="Genomic_DNA"/>
</dbReference>
<reference evidence="1 2" key="1">
    <citation type="journal article" date="2019" name="Genome Biol. Evol.">
        <title>Insights into the evolution of the New World diploid cottons (Gossypium, subgenus Houzingenia) based on genome sequencing.</title>
        <authorList>
            <person name="Grover C.E."/>
            <person name="Arick M.A. 2nd"/>
            <person name="Thrash A."/>
            <person name="Conover J.L."/>
            <person name="Sanders W.S."/>
            <person name="Peterson D.G."/>
            <person name="Frelichowski J.E."/>
            <person name="Scheffler J.A."/>
            <person name="Scheffler B.E."/>
            <person name="Wendel J.F."/>
        </authorList>
    </citation>
    <scope>NUCLEOTIDE SEQUENCE [LARGE SCALE GENOMIC DNA]</scope>
    <source>
        <strain evidence="1">4</strain>
        <tissue evidence="1">Leaf</tissue>
    </source>
</reference>
<keyword evidence="2" id="KW-1185">Reference proteome</keyword>
<sequence length="31" mass="3513">MSNISMRGQEKCRYFLNVCCNGKGCPLFISL</sequence>
<organism evidence="1 2">
    <name type="scientific">Gossypium laxum</name>
    <dbReference type="NCBI Taxonomy" id="34288"/>
    <lineage>
        <taxon>Eukaryota</taxon>
        <taxon>Viridiplantae</taxon>
        <taxon>Streptophyta</taxon>
        <taxon>Embryophyta</taxon>
        <taxon>Tracheophyta</taxon>
        <taxon>Spermatophyta</taxon>
        <taxon>Magnoliopsida</taxon>
        <taxon>eudicotyledons</taxon>
        <taxon>Gunneridae</taxon>
        <taxon>Pentapetalae</taxon>
        <taxon>rosids</taxon>
        <taxon>malvids</taxon>
        <taxon>Malvales</taxon>
        <taxon>Malvaceae</taxon>
        <taxon>Malvoideae</taxon>
        <taxon>Gossypium</taxon>
    </lineage>
</organism>
<accession>A0A7J9ALY0</accession>
<comment type="caution">
    <text evidence="1">The sequence shown here is derived from an EMBL/GenBank/DDBJ whole genome shotgun (WGS) entry which is preliminary data.</text>
</comment>
<gene>
    <name evidence="1" type="ORF">Golax_021710</name>
</gene>
<dbReference type="AlphaFoldDB" id="A0A7J9ALY0"/>
<proteinExistence type="predicted"/>
<name>A0A7J9ALY0_9ROSI</name>
<protein>
    <submittedName>
        <fullName evidence="1">Uncharacterized protein</fullName>
    </submittedName>
</protein>
<evidence type="ECO:0000313" key="1">
    <source>
        <dbReference type="EMBL" id="MBA0725096.1"/>
    </source>
</evidence>
<dbReference type="Proteomes" id="UP000593574">
    <property type="component" value="Unassembled WGS sequence"/>
</dbReference>
<evidence type="ECO:0000313" key="2">
    <source>
        <dbReference type="Proteomes" id="UP000593574"/>
    </source>
</evidence>